<keyword evidence="1" id="KW-0472">Membrane</keyword>
<evidence type="ECO:0000313" key="3">
    <source>
        <dbReference type="Proteomes" id="UP000054693"/>
    </source>
</evidence>
<organism evidence="2 3">
    <name type="scientific">Legionella tucsonensis</name>
    <dbReference type="NCBI Taxonomy" id="40335"/>
    <lineage>
        <taxon>Bacteria</taxon>
        <taxon>Pseudomonadati</taxon>
        <taxon>Pseudomonadota</taxon>
        <taxon>Gammaproteobacteria</taxon>
        <taxon>Legionellales</taxon>
        <taxon>Legionellaceae</taxon>
        <taxon>Legionella</taxon>
    </lineage>
</organism>
<keyword evidence="3" id="KW-1185">Reference proteome</keyword>
<gene>
    <name evidence="2" type="ORF">Ltuc_0806</name>
</gene>
<evidence type="ECO:0000256" key="1">
    <source>
        <dbReference type="SAM" id="Phobius"/>
    </source>
</evidence>
<name>A0A0W0ZUW7_9GAMM</name>
<reference evidence="2 3" key="1">
    <citation type="submission" date="2015-11" db="EMBL/GenBank/DDBJ databases">
        <title>Genomic analysis of 38 Legionella species identifies large and diverse effector repertoires.</title>
        <authorList>
            <person name="Burstein D."/>
            <person name="Amaro F."/>
            <person name="Zusman T."/>
            <person name="Lifshitz Z."/>
            <person name="Cohen O."/>
            <person name="Gilbert J.A."/>
            <person name="Pupko T."/>
            <person name="Shuman H.A."/>
            <person name="Segal G."/>
        </authorList>
    </citation>
    <scope>NUCLEOTIDE SEQUENCE [LARGE SCALE GENOMIC DNA]</scope>
    <source>
        <strain evidence="2 3">ATCC 49180</strain>
    </source>
</reference>
<dbReference type="EMBL" id="LNZA01000001">
    <property type="protein sequence ID" value="KTD72959.1"/>
    <property type="molecule type" value="Genomic_DNA"/>
</dbReference>
<evidence type="ECO:0000313" key="2">
    <source>
        <dbReference type="EMBL" id="KTD72959.1"/>
    </source>
</evidence>
<proteinExistence type="predicted"/>
<dbReference type="Proteomes" id="UP000054693">
    <property type="component" value="Unassembled WGS sequence"/>
</dbReference>
<dbReference type="OrthoDB" id="1522887at2"/>
<protein>
    <submittedName>
        <fullName evidence="2">Uncharacterized protein</fullName>
    </submittedName>
</protein>
<dbReference type="PATRIC" id="fig|40335.7.peg.846"/>
<comment type="caution">
    <text evidence="2">The sequence shown here is derived from an EMBL/GenBank/DDBJ whole genome shotgun (WGS) entry which is preliminary data.</text>
</comment>
<dbReference type="RefSeq" id="WP_133138255.1">
    <property type="nucleotide sequence ID" value="NZ_CAAAIP010000001.1"/>
</dbReference>
<accession>A0A0W0ZUW7</accession>
<feature type="transmembrane region" description="Helical" evidence="1">
    <location>
        <begin position="12"/>
        <end position="33"/>
    </location>
</feature>
<keyword evidence="1" id="KW-1133">Transmembrane helix</keyword>
<keyword evidence="1" id="KW-0812">Transmembrane</keyword>
<dbReference type="AlphaFoldDB" id="A0A0W0ZUW7"/>
<sequence length="140" mass="15953">MFVNRCCGDLIFYLLNLLTFLVNLLIMCKVSYIQEDIISTLEKGENKSGFISLSNALSYFPNEIAKNYLGRITSQLSGSATLVVRNFLNDPTIACLDGFTDISENYSDILVKETTKTYEIQFDTQKEKKEICHQGSYQYN</sequence>